<reference evidence="1" key="1">
    <citation type="submission" date="2024-03" db="EMBL/GenBank/DDBJ databases">
        <title>Novel Streptomyces species of biotechnological and ecological value are a feature of Machair soil.</title>
        <authorList>
            <person name="Prole J.R."/>
            <person name="Goodfellow M."/>
            <person name="Allenby N."/>
            <person name="Ward A.C."/>
        </authorList>
    </citation>
    <scope>NUCLEOTIDE SEQUENCE</scope>
    <source>
        <strain evidence="1">MS2.AVA.5</strain>
    </source>
</reference>
<proteinExistence type="predicted"/>
<evidence type="ECO:0000313" key="1">
    <source>
        <dbReference type="EMBL" id="MEJ8636643.1"/>
    </source>
</evidence>
<dbReference type="Proteomes" id="UP001377168">
    <property type="component" value="Unassembled WGS sequence"/>
</dbReference>
<protein>
    <submittedName>
        <fullName evidence="1">Uncharacterized protein</fullName>
    </submittedName>
</protein>
<evidence type="ECO:0000313" key="2">
    <source>
        <dbReference type="Proteomes" id="UP001377168"/>
    </source>
</evidence>
<organism evidence="1 2">
    <name type="scientific">Streptomyces achmelvichensis</name>
    <dbReference type="NCBI Taxonomy" id="3134111"/>
    <lineage>
        <taxon>Bacteria</taxon>
        <taxon>Bacillati</taxon>
        <taxon>Actinomycetota</taxon>
        <taxon>Actinomycetes</taxon>
        <taxon>Kitasatosporales</taxon>
        <taxon>Streptomycetaceae</taxon>
        <taxon>Streptomyces</taxon>
    </lineage>
</organism>
<sequence>MRKVLLAVSAAVVLVIGMGGASAGARVIAPEADVAHHGHVSLTGGRMGIALVSQSYGPASLDNATVKLTFSVPLAGAQVLPERCLWGSDRVVLCAAGALRAGGTGRTVALDLRTLGVPDEVVVKVGTHWNGGATDRNSANNEHEVLVLSTGDPYVF</sequence>
<name>A0ACC6PZB0_9ACTN</name>
<comment type="caution">
    <text evidence="1">The sequence shown here is derived from an EMBL/GenBank/DDBJ whole genome shotgun (WGS) entry which is preliminary data.</text>
</comment>
<accession>A0ACC6PZB0</accession>
<keyword evidence="2" id="KW-1185">Reference proteome</keyword>
<dbReference type="EMBL" id="JBBKAJ010000022">
    <property type="protein sequence ID" value="MEJ8636643.1"/>
    <property type="molecule type" value="Genomic_DNA"/>
</dbReference>
<gene>
    <name evidence="1" type="ORF">WKI67_25090</name>
</gene>